<organism evidence="1 2">
    <name type="scientific">Robbsia andropogonis</name>
    <dbReference type="NCBI Taxonomy" id="28092"/>
    <lineage>
        <taxon>Bacteria</taxon>
        <taxon>Pseudomonadati</taxon>
        <taxon>Pseudomonadota</taxon>
        <taxon>Betaproteobacteria</taxon>
        <taxon>Burkholderiales</taxon>
        <taxon>Burkholderiaceae</taxon>
        <taxon>Robbsia</taxon>
    </lineage>
</organism>
<accession>A0A0F5JUL4</accession>
<evidence type="ECO:0000313" key="2">
    <source>
        <dbReference type="Proteomes" id="UP000033618"/>
    </source>
</evidence>
<sequence>MSNDVMREHKLREIIAALILEAEETGITQVTRKVAIDAISTPYRIPSSAPAQSEAKVLCETCGGSKVDPGGEGYCRSCKQQRVEPAVVKASGGNAHAKMLMDLQVLEDGTPLYTAPQSAADVRDEALEEVAQEIERTRGRLLSADAIRALKSKKEA</sequence>
<dbReference type="RefSeq" id="WP_046154042.1">
    <property type="nucleotide sequence ID" value="NZ_CADFGU010000001.1"/>
</dbReference>
<dbReference type="STRING" id="28092.WM40_22520"/>
<keyword evidence="2" id="KW-1185">Reference proteome</keyword>
<comment type="caution">
    <text evidence="1">The sequence shown here is derived from an EMBL/GenBank/DDBJ whole genome shotgun (WGS) entry which is preliminary data.</text>
</comment>
<protein>
    <submittedName>
        <fullName evidence="1">Uncharacterized protein</fullName>
    </submittedName>
</protein>
<dbReference type="EMBL" id="LAQU01000039">
    <property type="protein sequence ID" value="KKB61521.1"/>
    <property type="molecule type" value="Genomic_DNA"/>
</dbReference>
<proteinExistence type="predicted"/>
<dbReference type="AlphaFoldDB" id="A0A0F5JUL4"/>
<evidence type="ECO:0000313" key="1">
    <source>
        <dbReference type="EMBL" id="KKB61521.1"/>
    </source>
</evidence>
<name>A0A0F5JUL4_9BURK</name>
<reference evidence="1 2" key="1">
    <citation type="submission" date="2015-03" db="EMBL/GenBank/DDBJ databases">
        <title>Draft Genome Sequence of Burkholderia andropogonis type strain ICMP2807, isolated from Sorghum bicolor.</title>
        <authorList>
            <person name="Lopes-Santos L."/>
            <person name="Castro D.B."/>
            <person name="Ottoboni L.M."/>
            <person name="Park D."/>
            <person name="Weirc B.S."/>
            <person name="Destefano S.A."/>
        </authorList>
    </citation>
    <scope>NUCLEOTIDE SEQUENCE [LARGE SCALE GENOMIC DNA]</scope>
    <source>
        <strain evidence="1 2">ICMP2807</strain>
    </source>
</reference>
<dbReference type="PATRIC" id="fig|28092.6.peg.5300"/>
<gene>
    <name evidence="1" type="ORF">WM40_22520</name>
</gene>
<dbReference type="Proteomes" id="UP000033618">
    <property type="component" value="Unassembled WGS sequence"/>
</dbReference>